<feature type="transmembrane region" description="Helical" evidence="1">
    <location>
        <begin position="6"/>
        <end position="24"/>
    </location>
</feature>
<keyword evidence="1" id="KW-0812">Transmembrane</keyword>
<gene>
    <name evidence="2" type="ORF">COU07_04190</name>
</gene>
<dbReference type="Proteomes" id="UP000231157">
    <property type="component" value="Unassembled WGS sequence"/>
</dbReference>
<reference evidence="3" key="1">
    <citation type="submission" date="2017-09" db="EMBL/GenBank/DDBJ databases">
        <title>Depth-based differentiation of microbial function through sediment-hosted aquifers and enrichment of novel symbionts in the deep terrestrial subsurface.</title>
        <authorList>
            <person name="Probst A.J."/>
            <person name="Ladd B."/>
            <person name="Jarett J.K."/>
            <person name="Geller-Mcgrath D.E."/>
            <person name="Sieber C.M.K."/>
            <person name="Emerson J.B."/>
            <person name="Anantharaman K."/>
            <person name="Thomas B.C."/>
            <person name="Malmstrom R."/>
            <person name="Stieglmeier M."/>
            <person name="Klingl A."/>
            <person name="Woyke T."/>
            <person name="Ryan C.M."/>
            <person name="Banfield J.F."/>
        </authorList>
    </citation>
    <scope>NUCLEOTIDE SEQUENCE [LARGE SCALE GENOMIC DNA]</scope>
</reference>
<keyword evidence="1" id="KW-1133">Transmembrane helix</keyword>
<name>A0A2H0UR34_9BACT</name>
<organism evidence="2 3">
    <name type="scientific">Candidatus Harrisonbacteria bacterium CG10_big_fil_rev_8_21_14_0_10_40_38</name>
    <dbReference type="NCBI Taxonomy" id="1974583"/>
    <lineage>
        <taxon>Bacteria</taxon>
        <taxon>Candidatus Harrisoniibacteriota</taxon>
    </lineage>
</organism>
<sequence length="263" mass="28224">MTLRGFLIFFFIILALFFGTYFFFSGDTESDSFNAPKESPILKQVSILGKLTCLPHRDNTGPQTEECAIGVEGEDGLFYGLLGLNQTDLIAGTLSTDSFVNISGIMDSTSVTAPALWNKYDVSGTIIISDIEDVSSATAEPDKPGEGALSSYPDLSLDPIPAVIFTPKMILEHRSALNGRTIPLRGVVTSNLLGDDACPPDAGACAKPRIFIGESLDEDRDKSYDIMVLLSEGDITDYSIGSLVTVTGTVFGSSESVYLLKTY</sequence>
<accession>A0A2H0UR34</accession>
<evidence type="ECO:0000313" key="3">
    <source>
        <dbReference type="Proteomes" id="UP000231157"/>
    </source>
</evidence>
<proteinExistence type="predicted"/>
<dbReference type="EMBL" id="PFAZ01000015">
    <property type="protein sequence ID" value="PIR88860.1"/>
    <property type="molecule type" value="Genomic_DNA"/>
</dbReference>
<protein>
    <submittedName>
        <fullName evidence="2">Uncharacterized protein</fullName>
    </submittedName>
</protein>
<comment type="caution">
    <text evidence="2">The sequence shown here is derived from an EMBL/GenBank/DDBJ whole genome shotgun (WGS) entry which is preliminary data.</text>
</comment>
<evidence type="ECO:0000256" key="1">
    <source>
        <dbReference type="SAM" id="Phobius"/>
    </source>
</evidence>
<evidence type="ECO:0000313" key="2">
    <source>
        <dbReference type="EMBL" id="PIR88860.1"/>
    </source>
</evidence>
<keyword evidence="1" id="KW-0472">Membrane</keyword>
<dbReference type="AlphaFoldDB" id="A0A2H0UR34"/>